<keyword evidence="3" id="KW-0539">Nucleus</keyword>
<dbReference type="PANTHER" id="PTHR46624">
    <property type="entry name" value="AGAP002036-PA"/>
    <property type="match status" value="1"/>
</dbReference>
<dbReference type="SMART" id="SM00674">
    <property type="entry name" value="CENPB"/>
    <property type="match status" value="1"/>
</dbReference>
<dbReference type="GO" id="GO:0003677">
    <property type="term" value="F:DNA binding"/>
    <property type="evidence" value="ECO:0007669"/>
    <property type="project" value="UniProtKB-KW"/>
</dbReference>
<gene>
    <name evidence="5" type="ORF">MMEN_LOCUS18677</name>
</gene>
<dbReference type="GO" id="GO:0005545">
    <property type="term" value="F:1-phosphatidylinositol binding"/>
    <property type="evidence" value="ECO:0007669"/>
    <property type="project" value="TreeGrafter"/>
</dbReference>
<keyword evidence="6" id="KW-1185">Reference proteome</keyword>
<accession>A0A8S4BIH4</accession>
<evidence type="ECO:0000259" key="4">
    <source>
        <dbReference type="PROSITE" id="PS51253"/>
    </source>
</evidence>
<feature type="domain" description="HTH CENPB-type" evidence="4">
    <location>
        <begin position="387"/>
        <end position="474"/>
    </location>
</feature>
<dbReference type="GO" id="GO:0032266">
    <property type="term" value="F:phosphatidylinositol-3-phosphate binding"/>
    <property type="evidence" value="ECO:0007669"/>
    <property type="project" value="TreeGrafter"/>
</dbReference>
<dbReference type="InterPro" id="IPR004875">
    <property type="entry name" value="DDE_SF_endonuclease_dom"/>
</dbReference>
<dbReference type="EMBL" id="CAJRST010037777">
    <property type="protein sequence ID" value="CAG6006743.1"/>
    <property type="molecule type" value="Genomic_DNA"/>
</dbReference>
<comment type="subcellular location">
    <subcellularLocation>
        <location evidence="1">Nucleus</location>
    </subcellularLocation>
</comment>
<dbReference type="GO" id="GO:0005634">
    <property type="term" value="C:nucleus"/>
    <property type="evidence" value="ECO:0007669"/>
    <property type="project" value="UniProtKB-SubCell"/>
</dbReference>
<dbReference type="InterPro" id="IPR009057">
    <property type="entry name" value="Homeodomain-like_sf"/>
</dbReference>
<protein>
    <submittedName>
        <fullName evidence="5">(Atlantic silverside) hypothetical protein</fullName>
    </submittedName>
</protein>
<dbReference type="GO" id="GO:0043325">
    <property type="term" value="F:phosphatidylinositol-3,4-bisphosphate binding"/>
    <property type="evidence" value="ECO:0007669"/>
    <property type="project" value="TreeGrafter"/>
</dbReference>
<dbReference type="InterPro" id="IPR006600">
    <property type="entry name" value="HTH_CenpB_DNA-bd_dom"/>
</dbReference>
<evidence type="ECO:0000256" key="3">
    <source>
        <dbReference type="ARBA" id="ARBA00023242"/>
    </source>
</evidence>
<dbReference type="GO" id="GO:0140042">
    <property type="term" value="P:lipid droplet formation"/>
    <property type="evidence" value="ECO:0007669"/>
    <property type="project" value="TreeGrafter"/>
</dbReference>
<dbReference type="OrthoDB" id="125347at2759"/>
<dbReference type="PANTHER" id="PTHR46624:SF2">
    <property type="entry name" value="SI:CH211-11N16.2-RELATED"/>
    <property type="match status" value="1"/>
</dbReference>
<dbReference type="SUPFAM" id="SSF52540">
    <property type="entry name" value="P-loop containing nucleoside triphosphate hydrolases"/>
    <property type="match status" value="1"/>
</dbReference>
<name>A0A8S4BIH4_9TELE</name>
<dbReference type="Pfam" id="PF03184">
    <property type="entry name" value="DDE_1"/>
    <property type="match status" value="1"/>
</dbReference>
<dbReference type="GO" id="GO:0005811">
    <property type="term" value="C:lipid droplet"/>
    <property type="evidence" value="ECO:0007669"/>
    <property type="project" value="TreeGrafter"/>
</dbReference>
<comment type="caution">
    <text evidence="5">The sequence shown here is derived from an EMBL/GenBank/DDBJ whole genome shotgun (WGS) entry which is preliminary data.</text>
</comment>
<organism evidence="5 6">
    <name type="scientific">Menidia menidia</name>
    <name type="common">Atlantic silverside</name>
    <dbReference type="NCBI Taxonomy" id="238744"/>
    <lineage>
        <taxon>Eukaryota</taxon>
        <taxon>Metazoa</taxon>
        <taxon>Chordata</taxon>
        <taxon>Craniata</taxon>
        <taxon>Vertebrata</taxon>
        <taxon>Euteleostomi</taxon>
        <taxon>Actinopterygii</taxon>
        <taxon>Neopterygii</taxon>
        <taxon>Teleostei</taxon>
        <taxon>Neoteleostei</taxon>
        <taxon>Acanthomorphata</taxon>
        <taxon>Ovalentaria</taxon>
        <taxon>Atherinomorphae</taxon>
        <taxon>Atheriniformes</taxon>
        <taxon>Atherinopsidae</taxon>
        <taxon>Menidiinae</taxon>
        <taxon>Menidia</taxon>
    </lineage>
</organism>
<keyword evidence="2" id="KW-0238">DNA-binding</keyword>
<dbReference type="AlphaFoldDB" id="A0A8S4BIH4"/>
<sequence length="917" mass="102998">MSEILLKEMDSILTGVVKPEVCSDAPRSFLLVDEQENLQVHDEAEFVEKLGCADVAGVKVLSIFGNTGDGKSHTLNHILFSGESVFYTSKSPSSCTVGVWAAYNPALSLVALDTEGLLGAAANQNQRMRLLLKVLAVSDIVIYRTRAERLHNDMFHFLSSASVAYLKHFSQELRALSTRCGLDVPLSSLGPAVIVFQETTHTQLLGHDSGQSDMQLQKRFHDLGLGTEAFSSVQYVGTQTITPPTDYNRLLDAVRQQVRNTHTRSPRQPGIVFHALEALSERFCGELSDDKMTLYSFFPDEYFTCSSVCLSCNLGSNKVRASTNSGEKRKKAMLSLELKQEIIKKHERGVRVSDLAKEYGRNMSTISTIIKQKEAIKAVRPSKGITIISKRRSPTLDDMERLLLIWIKDKEIAGDTITETIICDKASTIFCDLKASGSGVDAGKSSTDPTTEKFKASRGWFEKFKKRAGIHSVVRHGDPSSSDTKAANQFIKEFENILNEEGYVTQQVFNCDETGLFWKKMPRRTYITAEEKKMPGHKPMKDRLTLALCANASGDCKIKPLLVYHSENPRAFKAHKVNKDLLQVFWRANAKAWVTRLIFVEWVNQVFGPAVKKYLQENNLPLKCLLCLDKAPAHPPGLEDDIFDEFKFIKVLYLPPNTTPILQPMGQQVISNFKKLYTKYLFKQCFDVTQSANLTLLKYWRRHFNIVHCLKIIGQAWEGVTRLTLNSAWKKLWPDAVAPRDFEGCEPVPHPEPDVEEIVSIGKSMGLDVDEDDITELVEEHHEELTTDELKELEAMQKSQIHAQLSETEEDVEDVISTAEIKRMLGYHQQVVDFVEKHHPQKLQGNGGESYCHYGSIAPCVRECARFALFSPGPHQEKRPCLVPLAIKAVAAAPLRQAYSRTALIRQRHVQQQLGGG</sequence>
<proteinExistence type="predicted"/>
<evidence type="ECO:0000313" key="5">
    <source>
        <dbReference type="EMBL" id="CAG6006743.1"/>
    </source>
</evidence>
<dbReference type="InterPro" id="IPR042427">
    <property type="entry name" value="ZFYV1"/>
</dbReference>
<dbReference type="Pfam" id="PF03221">
    <property type="entry name" value="HTH_Tnp_Tc5"/>
    <property type="match status" value="1"/>
</dbReference>
<reference evidence="5" key="1">
    <citation type="submission" date="2021-05" db="EMBL/GenBank/DDBJ databases">
        <authorList>
            <person name="Tigano A."/>
        </authorList>
    </citation>
    <scope>NUCLEOTIDE SEQUENCE</scope>
</reference>
<dbReference type="Pfam" id="PF04218">
    <property type="entry name" value="CENP-B_N"/>
    <property type="match status" value="1"/>
</dbReference>
<dbReference type="InterPro" id="IPR027417">
    <property type="entry name" value="P-loop_NTPase"/>
</dbReference>
<dbReference type="SUPFAM" id="SSF46689">
    <property type="entry name" value="Homeodomain-like"/>
    <property type="match status" value="2"/>
</dbReference>
<dbReference type="Gene3D" id="1.10.10.60">
    <property type="entry name" value="Homeodomain-like"/>
    <property type="match status" value="2"/>
</dbReference>
<dbReference type="Gene3D" id="3.40.50.300">
    <property type="entry name" value="P-loop containing nucleotide triphosphate hydrolases"/>
    <property type="match status" value="1"/>
</dbReference>
<dbReference type="GO" id="GO:0005547">
    <property type="term" value="F:phosphatidylinositol-3,4,5-trisphosphate binding"/>
    <property type="evidence" value="ECO:0007669"/>
    <property type="project" value="TreeGrafter"/>
</dbReference>
<evidence type="ECO:0000256" key="2">
    <source>
        <dbReference type="ARBA" id="ARBA00023125"/>
    </source>
</evidence>
<dbReference type="Proteomes" id="UP000677803">
    <property type="component" value="Unassembled WGS sequence"/>
</dbReference>
<dbReference type="PROSITE" id="PS51253">
    <property type="entry name" value="HTH_CENPB"/>
    <property type="match status" value="1"/>
</dbReference>
<evidence type="ECO:0000256" key="1">
    <source>
        <dbReference type="ARBA" id="ARBA00004123"/>
    </source>
</evidence>
<dbReference type="InterPro" id="IPR007889">
    <property type="entry name" value="HTH_Psq"/>
</dbReference>
<evidence type="ECO:0000313" key="6">
    <source>
        <dbReference type="Proteomes" id="UP000677803"/>
    </source>
</evidence>